<protein>
    <recommendedName>
        <fullName evidence="4">Anaphase-promoting complex subunit 1</fullName>
    </recommendedName>
</protein>
<proteinExistence type="predicted"/>
<evidence type="ECO:0008006" key="4">
    <source>
        <dbReference type="Google" id="ProtNLM"/>
    </source>
</evidence>
<evidence type="ECO:0000313" key="3">
    <source>
        <dbReference type="Proteomes" id="UP001642484"/>
    </source>
</evidence>
<name>A0ABP0HZV2_9DINO</name>
<comment type="caution">
    <text evidence="2">The sequence shown here is derived from an EMBL/GenBank/DDBJ whole genome shotgun (WGS) entry which is preliminary data.</text>
</comment>
<gene>
    <name evidence="2" type="ORF">CCMP2556_LOCUS3939</name>
</gene>
<accession>A0ABP0HZV2</accession>
<keyword evidence="3" id="KW-1185">Reference proteome</keyword>
<sequence length="447" mass="49079">MDVDASSLSTDPEGQEELLLALRKPRVGQVLRLGRPIHVAGWPPLRNLRVTERNSSAVRLRLWPDEGETVPPAPTDRAPSGARSAHRRPGAVPTLHCKVLYQDTGEEFAALRLLSVLNARWAWEKLILFGVPVHCVPYGAELLKEGLVLLEEPQGVTLGELKRRCGEHTRTRVADYLGREEPKLAVLAATCAAMLAASYVLGASAGDGDTLRLLPDGCLLRTDLVHLFGRGALLDAPPVWLPKAVTCALGGRWPDVQHMALVAFQVAMEALSPLPPSSPRLVRSWAQAQTLLLRMEQLLQLPATEYLSSLSMAEFQSALTVADDTLGKRVSSVLHDFFGYRPSNGDLDDQRTPEQQAKAQNLKQFLMAEEREAFASSLSLLWFPYTVTCHAWPFAVRIVAALSGDAERMLRLHCEDLLLLARQVNGAAVLRPRLDCPDAMNSLVANE</sequence>
<reference evidence="2 3" key="1">
    <citation type="submission" date="2024-02" db="EMBL/GenBank/DDBJ databases">
        <authorList>
            <person name="Chen Y."/>
            <person name="Shah S."/>
            <person name="Dougan E. K."/>
            <person name="Thang M."/>
            <person name="Chan C."/>
        </authorList>
    </citation>
    <scope>NUCLEOTIDE SEQUENCE [LARGE SCALE GENOMIC DNA]</scope>
</reference>
<dbReference type="EMBL" id="CAXAMN010001559">
    <property type="protein sequence ID" value="CAK8995181.1"/>
    <property type="molecule type" value="Genomic_DNA"/>
</dbReference>
<evidence type="ECO:0000256" key="1">
    <source>
        <dbReference type="SAM" id="MobiDB-lite"/>
    </source>
</evidence>
<organism evidence="2 3">
    <name type="scientific">Durusdinium trenchii</name>
    <dbReference type="NCBI Taxonomy" id="1381693"/>
    <lineage>
        <taxon>Eukaryota</taxon>
        <taxon>Sar</taxon>
        <taxon>Alveolata</taxon>
        <taxon>Dinophyceae</taxon>
        <taxon>Suessiales</taxon>
        <taxon>Symbiodiniaceae</taxon>
        <taxon>Durusdinium</taxon>
    </lineage>
</organism>
<evidence type="ECO:0000313" key="2">
    <source>
        <dbReference type="EMBL" id="CAK8995181.1"/>
    </source>
</evidence>
<feature type="region of interest" description="Disordered" evidence="1">
    <location>
        <begin position="64"/>
        <end position="89"/>
    </location>
</feature>
<dbReference type="Proteomes" id="UP001642484">
    <property type="component" value="Unassembled WGS sequence"/>
</dbReference>